<dbReference type="InterPro" id="IPR018391">
    <property type="entry name" value="PQQ_b-propeller_rpt"/>
</dbReference>
<feature type="signal peptide" evidence="1">
    <location>
        <begin position="1"/>
        <end position="35"/>
    </location>
</feature>
<dbReference type="PANTHER" id="PTHR34512">
    <property type="entry name" value="CELL SURFACE PROTEIN"/>
    <property type="match status" value="1"/>
</dbReference>
<dbReference type="Gene3D" id="2.130.10.10">
    <property type="entry name" value="YVTN repeat-like/Quinoprotein amine dehydrogenase"/>
    <property type="match status" value="2"/>
</dbReference>
<dbReference type="InterPro" id="IPR031815">
    <property type="entry name" value="DUF5074"/>
</dbReference>
<dbReference type="SUPFAM" id="SSF63825">
    <property type="entry name" value="YWTD domain"/>
    <property type="match status" value="1"/>
</dbReference>
<organism evidence="2">
    <name type="scientific">Microbacterium sp. A8/3-1</name>
    <dbReference type="NCBI Taxonomy" id="3160749"/>
    <lineage>
        <taxon>Bacteria</taxon>
        <taxon>Bacillati</taxon>
        <taxon>Actinomycetota</taxon>
        <taxon>Actinomycetes</taxon>
        <taxon>Micrococcales</taxon>
        <taxon>Microbacteriaceae</taxon>
        <taxon>Microbacterium</taxon>
    </lineage>
</organism>
<protein>
    <submittedName>
        <fullName evidence="2">DUF5074 domain-containing protein</fullName>
    </submittedName>
</protein>
<reference evidence="2" key="1">
    <citation type="submission" date="2024-06" db="EMBL/GenBank/DDBJ databases">
        <title>Draft genome sequence of Microbacterium sp. strain A8/3-1, isolated from Oxytropis tragacanthoides Fisch. ex DC. Root nodules in the Altai region of Russia.</title>
        <authorList>
            <person name="Sazanova A."/>
            <person name="Guro P."/>
            <person name="Kuznetsova I."/>
            <person name="Belimov A."/>
            <person name="Safronova V."/>
        </authorList>
    </citation>
    <scope>NUCLEOTIDE SEQUENCE</scope>
    <source>
        <strain evidence="2">A8/3-1</strain>
    </source>
</reference>
<dbReference type="InterPro" id="IPR011044">
    <property type="entry name" value="Quino_amine_DH_bsu"/>
</dbReference>
<dbReference type="PANTHER" id="PTHR34512:SF30">
    <property type="entry name" value="OUTER MEMBRANE PROTEIN ASSEMBLY FACTOR BAMB"/>
    <property type="match status" value="1"/>
</dbReference>
<dbReference type="AlphaFoldDB" id="A0AAU7W079"/>
<accession>A0AAU7W079</accession>
<name>A0AAU7W079_9MICO</name>
<dbReference type="InterPro" id="IPR015943">
    <property type="entry name" value="WD40/YVTN_repeat-like_dom_sf"/>
</dbReference>
<gene>
    <name evidence="2" type="ORF">ABS642_08860</name>
</gene>
<keyword evidence="1" id="KW-0732">Signal</keyword>
<dbReference type="SMART" id="SM00564">
    <property type="entry name" value="PQQ"/>
    <property type="match status" value="4"/>
</dbReference>
<proteinExistence type="predicted"/>
<evidence type="ECO:0000256" key="1">
    <source>
        <dbReference type="SAM" id="SignalP"/>
    </source>
</evidence>
<dbReference type="EMBL" id="CP158357">
    <property type="protein sequence ID" value="XBX80184.1"/>
    <property type="molecule type" value="Genomic_DNA"/>
</dbReference>
<feature type="chain" id="PRO_5043997701" evidence="1">
    <location>
        <begin position="36"/>
        <end position="675"/>
    </location>
</feature>
<evidence type="ECO:0000313" key="2">
    <source>
        <dbReference type="EMBL" id="XBX80184.1"/>
    </source>
</evidence>
<sequence length="675" mass="70100">MPESSNLTRRTLLLAGVGGALAAAVGVVSPPPAQAAASAFHTGRKGTTITEIGPGILQYSLMSGVLLDGVCYIGSRNLEPTGILAFDVASGTVTHSTTLATGHSIQALAVDPVRKILYAGILQKAAGSDNLYRWDLADLSAPAVSIGRIGDRDVRDLAVSPDGTVFAVGGGGTGAPALWQYSPSTGAVTSLGVPDAKATLARAVAATDQTVYFGAGSTLGGGTDTSRAALYSYDRASAAFADITPTEMVNDPSIRELAVDGERLLASTAGSLEQSKIAAISLADHTSYELVTSIGKTAKSFAVIDGDVYCANEAGVLRWSPGAAEVEQLPLTIDLGEIWGLDPHDGGLVAVSGYAVVAAFDRDGTLRSEVDLGDAGAPVSAQTCMGIAVGAGFAYVGGNGGIARHDLGSGEVINLRAPGEAKDAEVIGGVLYTGQYNSQGIWSYDPASGEPIRRVASFPSEQNRPLDTHWDDCNRLLLVAAQADTEGGGSLWTYDPATGASTHAINPIDEVQLVRAVVAVDGVAYLGGDNAQKTGPRGTIVAWDPIAHRELWRIETAQANGIGALASHGRYLFALTQRGTLFVIDRPRRQIVHTVDLKSIAPGFVAMKAARGVIYGVSDTTLFRIDPKTFEVTTVVAAINGGWYSGPHLNVDEDGAVYTLRGRTLVKVDDHPRRP</sequence>
<dbReference type="RefSeq" id="WP_350353035.1">
    <property type="nucleotide sequence ID" value="NZ_CP158357.1"/>
</dbReference>
<dbReference type="Pfam" id="PF16819">
    <property type="entry name" value="DUF5074"/>
    <property type="match status" value="1"/>
</dbReference>
<dbReference type="PROSITE" id="PS51318">
    <property type="entry name" value="TAT"/>
    <property type="match status" value="1"/>
</dbReference>
<dbReference type="SUPFAM" id="SSF50969">
    <property type="entry name" value="YVTN repeat-like/Quinoprotein amine dehydrogenase"/>
    <property type="match status" value="1"/>
</dbReference>
<dbReference type="InterPro" id="IPR006311">
    <property type="entry name" value="TAT_signal"/>
</dbReference>